<evidence type="ECO:0000256" key="6">
    <source>
        <dbReference type="ARBA" id="ARBA00022837"/>
    </source>
</evidence>
<keyword evidence="3" id="KW-0479">Metal-binding</keyword>
<dbReference type="Proteomes" id="UP000321062">
    <property type="component" value="Chromosome"/>
</dbReference>
<gene>
    <name evidence="10" type="ORF">FNA67_00695</name>
</gene>
<evidence type="ECO:0000313" key="10">
    <source>
        <dbReference type="EMBL" id="QEE18787.1"/>
    </source>
</evidence>
<feature type="chain" id="PRO_5023089393" evidence="9">
    <location>
        <begin position="26"/>
        <end position="571"/>
    </location>
</feature>
<keyword evidence="4 9" id="KW-0732">Signal</keyword>
<dbReference type="InterPro" id="IPR029058">
    <property type="entry name" value="AB_hydrolase_fold"/>
</dbReference>
<dbReference type="PANTHER" id="PTHR33938">
    <property type="entry name" value="FERULOYL ESTERASE B-RELATED"/>
    <property type="match status" value="1"/>
</dbReference>
<accession>A0A5B9DI74</accession>
<keyword evidence="5 10" id="KW-0378">Hydrolase</keyword>
<evidence type="ECO:0000256" key="4">
    <source>
        <dbReference type="ARBA" id="ARBA00022729"/>
    </source>
</evidence>
<proteinExistence type="inferred from homology"/>
<dbReference type="PANTHER" id="PTHR33938:SF15">
    <property type="entry name" value="FERULOYL ESTERASE B-RELATED"/>
    <property type="match status" value="1"/>
</dbReference>
<dbReference type="GO" id="GO:0046872">
    <property type="term" value="F:metal ion binding"/>
    <property type="evidence" value="ECO:0007669"/>
    <property type="project" value="UniProtKB-KW"/>
</dbReference>
<evidence type="ECO:0000256" key="8">
    <source>
        <dbReference type="SAM" id="MobiDB-lite"/>
    </source>
</evidence>
<feature type="region of interest" description="Disordered" evidence="8">
    <location>
        <begin position="483"/>
        <end position="507"/>
    </location>
</feature>
<protein>
    <submittedName>
        <fullName evidence="10">Tannase/feruloyl esterase family alpha/beta hydrolase</fullName>
    </submittedName>
</protein>
<name>A0A5B9DI74_9HYPH</name>
<dbReference type="EMBL" id="CP041690">
    <property type="protein sequence ID" value="QEE18787.1"/>
    <property type="molecule type" value="Genomic_DNA"/>
</dbReference>
<evidence type="ECO:0000256" key="7">
    <source>
        <dbReference type="ARBA" id="ARBA00023157"/>
    </source>
</evidence>
<reference evidence="10 11" key="1">
    <citation type="journal article" date="2015" name="Int. J. Syst. Evol. Microbiol.">
        <title>Youhaiella tibetensis gen. nov., sp. nov., isolated from subsurface sediment.</title>
        <authorList>
            <person name="Wang Y.X."/>
            <person name="Huang F.Q."/>
            <person name="Nogi Y."/>
            <person name="Pang S.J."/>
            <person name="Wang P.K."/>
            <person name="Lv J."/>
        </authorList>
    </citation>
    <scope>NUCLEOTIDE SEQUENCE [LARGE SCALE GENOMIC DNA]</scope>
    <source>
        <strain evidence="11">fig4</strain>
    </source>
</reference>
<keyword evidence="6" id="KW-0106">Calcium</keyword>
<dbReference type="InterPro" id="IPR011118">
    <property type="entry name" value="Tannase/feruloyl_esterase"/>
</dbReference>
<dbReference type="SUPFAM" id="SSF53474">
    <property type="entry name" value="alpha/beta-Hydrolases"/>
    <property type="match status" value="1"/>
</dbReference>
<evidence type="ECO:0000256" key="5">
    <source>
        <dbReference type="ARBA" id="ARBA00022801"/>
    </source>
</evidence>
<feature type="signal peptide" evidence="9">
    <location>
        <begin position="1"/>
        <end position="25"/>
    </location>
</feature>
<keyword evidence="2" id="KW-0719">Serine esterase</keyword>
<evidence type="ECO:0000256" key="3">
    <source>
        <dbReference type="ARBA" id="ARBA00022723"/>
    </source>
</evidence>
<dbReference type="Pfam" id="PF07519">
    <property type="entry name" value="Tannase"/>
    <property type="match status" value="1"/>
</dbReference>
<organism evidence="10 11">
    <name type="scientific">Paradevosia tibetensis</name>
    <dbReference type="NCBI Taxonomy" id="1447062"/>
    <lineage>
        <taxon>Bacteria</taxon>
        <taxon>Pseudomonadati</taxon>
        <taxon>Pseudomonadota</taxon>
        <taxon>Alphaproteobacteria</taxon>
        <taxon>Hyphomicrobiales</taxon>
        <taxon>Devosiaceae</taxon>
        <taxon>Paradevosia</taxon>
    </lineage>
</organism>
<keyword evidence="7" id="KW-1015">Disulfide bond</keyword>
<keyword evidence="11" id="KW-1185">Reference proteome</keyword>
<dbReference type="RefSeq" id="WP_147654706.1">
    <property type="nucleotide sequence ID" value="NZ_BMFM01000001.1"/>
</dbReference>
<evidence type="ECO:0000256" key="2">
    <source>
        <dbReference type="ARBA" id="ARBA00022487"/>
    </source>
</evidence>
<dbReference type="KEGG" id="yti:FNA67_00695"/>
<evidence type="ECO:0000313" key="11">
    <source>
        <dbReference type="Proteomes" id="UP000321062"/>
    </source>
</evidence>
<dbReference type="GO" id="GO:0052689">
    <property type="term" value="F:carboxylic ester hydrolase activity"/>
    <property type="evidence" value="ECO:0007669"/>
    <property type="project" value="UniProtKB-KW"/>
</dbReference>
<evidence type="ECO:0000256" key="9">
    <source>
        <dbReference type="SAM" id="SignalP"/>
    </source>
</evidence>
<dbReference type="OrthoDB" id="7197884at2"/>
<dbReference type="Gene3D" id="3.40.50.1820">
    <property type="entry name" value="alpha/beta hydrolase"/>
    <property type="match status" value="1"/>
</dbReference>
<evidence type="ECO:0000256" key="1">
    <source>
        <dbReference type="ARBA" id="ARBA00006249"/>
    </source>
</evidence>
<comment type="similarity">
    <text evidence="1">Belongs to the tannase family.</text>
</comment>
<sequence length="571" mass="59565">MKKSYPMMAAALAGLILMPAPSAFAAPQTLEVVAPVKACGDLLSLDLTQVAGAGSAVATAAETTSDGIAVCNVEGTLAPAIAFQVILPLRTWTQRYLQVGCGGLCGSITLRSGASAGCPVLNDGGFVMAATDMGHEGNDPQWALDPIKRADFAYRAQHLTAQAAKALIAEFYGQAEKYAYFNGCSDGGREALMEAQRYPDDFDGIIAGAPAALFQVQNTLYHGWQARSNTAADGSVILTSGRLPLLYAAVMAACDGTDGLEDGLISQPAACAFDPASIQCPAGASDTSACLTAAEVDTVRKLYAGPQDQASGAYLTAGQPLPGSELEWQGVFVADNADQPLFSRIITDPVLKFIAYDKANPEFGVDDLQFTAASLDAARARHPLFDATNPDLSAFAAGGGKLILWHGLSDQHIAPANTVSYHKALIGQLGEKAVEGFERLYLLPGVGHCGGGRGPANVDMLSAVLDWVESGAAPDGLMTATTAKTSSFGQPDHPAAQARQGGPERMAIGPQPLPDMTRPVYPYPYVAAFSGSGEWTDGANWKKGAASEIVATRAWPGENLFTPYEPMVVNQ</sequence>
<dbReference type="AlphaFoldDB" id="A0A5B9DI74"/>